<comment type="subcellular location">
    <subcellularLocation>
        <location evidence="1">Membrane</location>
        <topology evidence="1">Multi-pass membrane protein</topology>
    </subcellularLocation>
</comment>
<feature type="compositionally biased region" description="Polar residues" evidence="2">
    <location>
        <begin position="141"/>
        <end position="159"/>
    </location>
</feature>
<dbReference type="GO" id="GO:0016020">
    <property type="term" value="C:membrane"/>
    <property type="evidence" value="ECO:0007669"/>
    <property type="project" value="UniProtKB-SubCell"/>
</dbReference>
<feature type="domain" description="Major facilitator superfamily (MFS) profile" evidence="4">
    <location>
        <begin position="212"/>
        <end position="399"/>
    </location>
</feature>
<name>A0AAD9KNY5_RIDPI</name>
<dbReference type="InterPro" id="IPR050327">
    <property type="entry name" value="Proton-linked_MCT"/>
</dbReference>
<keyword evidence="3" id="KW-0472">Membrane</keyword>
<evidence type="ECO:0000313" key="6">
    <source>
        <dbReference type="Proteomes" id="UP001209878"/>
    </source>
</evidence>
<dbReference type="EMBL" id="JAODUO010000786">
    <property type="protein sequence ID" value="KAK2174644.1"/>
    <property type="molecule type" value="Genomic_DNA"/>
</dbReference>
<sequence length="399" mass="43245">MGGMALNVCVCGMLFRPPSFYMRRHRLKMERRRMTCEAVLHAGTRQPLDDVKGVETTDASTEGCVNPVAMEDICLGGDATSTRSVLSSHKNSPQANEMDNGTNDARNGTKEKRQPNHGVFNQLRGGDCQSDEETKTDGRNDATTQQASSNVVTTNNPTKNDPEPRGVSVIDVDTRSFKSVSHTTNHNGKPCHIEHQYSKKQPLFEYRLLTSPLLLIYCASIATAGSIYFDMFIMATPHAEQLGFTHTKAALLVSIMGGADMVSRVGLGVFADSKIVKTQHLFHASLALSTVVLFILPSLKTYPAVASALVLFAVAGGGYISLLPTLLAEALGVERMSTTFGIAVMTCGLGDLITPAVMGRLRDVTGTWDASFYTCGALMAVVTFLNFLVPLATKREMRR</sequence>
<reference evidence="5" key="1">
    <citation type="journal article" date="2023" name="Mol. Biol. Evol.">
        <title>Third-Generation Sequencing Reveals the Adaptive Role of the Epigenome in Three Deep-Sea Polychaetes.</title>
        <authorList>
            <person name="Perez M."/>
            <person name="Aroh O."/>
            <person name="Sun Y."/>
            <person name="Lan Y."/>
            <person name="Juniper S.K."/>
            <person name="Young C.R."/>
            <person name="Angers B."/>
            <person name="Qian P.Y."/>
        </authorList>
    </citation>
    <scope>NUCLEOTIDE SEQUENCE</scope>
    <source>
        <strain evidence="5">R07B-5</strain>
    </source>
</reference>
<dbReference type="AlphaFoldDB" id="A0AAD9KNY5"/>
<feature type="transmembrane region" description="Helical" evidence="3">
    <location>
        <begin position="249"/>
        <end position="269"/>
    </location>
</feature>
<accession>A0AAD9KNY5</accession>
<evidence type="ECO:0000256" key="3">
    <source>
        <dbReference type="SAM" id="Phobius"/>
    </source>
</evidence>
<feature type="region of interest" description="Disordered" evidence="2">
    <location>
        <begin position="81"/>
        <end position="168"/>
    </location>
</feature>
<proteinExistence type="predicted"/>
<dbReference type="InterPro" id="IPR020846">
    <property type="entry name" value="MFS_dom"/>
</dbReference>
<feature type="transmembrane region" description="Helical" evidence="3">
    <location>
        <begin position="305"/>
        <end position="327"/>
    </location>
</feature>
<feature type="transmembrane region" description="Helical" evidence="3">
    <location>
        <begin position="281"/>
        <end position="299"/>
    </location>
</feature>
<evidence type="ECO:0000256" key="1">
    <source>
        <dbReference type="ARBA" id="ARBA00004141"/>
    </source>
</evidence>
<feature type="transmembrane region" description="Helical" evidence="3">
    <location>
        <begin position="208"/>
        <end position="229"/>
    </location>
</feature>
<keyword evidence="3" id="KW-1133">Transmembrane helix</keyword>
<dbReference type="PROSITE" id="PS50850">
    <property type="entry name" value="MFS"/>
    <property type="match status" value="1"/>
</dbReference>
<dbReference type="PANTHER" id="PTHR11360">
    <property type="entry name" value="MONOCARBOXYLATE TRANSPORTER"/>
    <property type="match status" value="1"/>
</dbReference>
<evidence type="ECO:0000256" key="2">
    <source>
        <dbReference type="SAM" id="MobiDB-lite"/>
    </source>
</evidence>
<dbReference type="GO" id="GO:0008028">
    <property type="term" value="F:monocarboxylic acid transmembrane transporter activity"/>
    <property type="evidence" value="ECO:0007669"/>
    <property type="project" value="TreeGrafter"/>
</dbReference>
<dbReference type="Pfam" id="PF07690">
    <property type="entry name" value="MFS_1"/>
    <property type="match status" value="1"/>
</dbReference>
<feature type="compositionally biased region" description="Polar residues" evidence="2">
    <location>
        <begin position="81"/>
        <end position="106"/>
    </location>
</feature>
<dbReference type="Proteomes" id="UP001209878">
    <property type="component" value="Unassembled WGS sequence"/>
</dbReference>
<dbReference type="SUPFAM" id="SSF103473">
    <property type="entry name" value="MFS general substrate transporter"/>
    <property type="match status" value="1"/>
</dbReference>
<dbReference type="InterPro" id="IPR011701">
    <property type="entry name" value="MFS"/>
</dbReference>
<feature type="transmembrane region" description="Helical" evidence="3">
    <location>
        <begin position="339"/>
        <end position="358"/>
    </location>
</feature>
<feature type="transmembrane region" description="Helical" evidence="3">
    <location>
        <begin position="370"/>
        <end position="389"/>
    </location>
</feature>
<keyword evidence="3" id="KW-0812">Transmembrane</keyword>
<comment type="caution">
    <text evidence="5">The sequence shown here is derived from an EMBL/GenBank/DDBJ whole genome shotgun (WGS) entry which is preliminary data.</text>
</comment>
<evidence type="ECO:0000259" key="4">
    <source>
        <dbReference type="PROSITE" id="PS50850"/>
    </source>
</evidence>
<organism evidence="5 6">
    <name type="scientific">Ridgeia piscesae</name>
    <name type="common">Tubeworm</name>
    <dbReference type="NCBI Taxonomy" id="27915"/>
    <lineage>
        <taxon>Eukaryota</taxon>
        <taxon>Metazoa</taxon>
        <taxon>Spiralia</taxon>
        <taxon>Lophotrochozoa</taxon>
        <taxon>Annelida</taxon>
        <taxon>Polychaeta</taxon>
        <taxon>Sedentaria</taxon>
        <taxon>Canalipalpata</taxon>
        <taxon>Sabellida</taxon>
        <taxon>Siboglinidae</taxon>
        <taxon>Ridgeia</taxon>
    </lineage>
</organism>
<dbReference type="InterPro" id="IPR036259">
    <property type="entry name" value="MFS_trans_sf"/>
</dbReference>
<dbReference type="Gene3D" id="1.20.1250.20">
    <property type="entry name" value="MFS general substrate transporter like domains"/>
    <property type="match status" value="1"/>
</dbReference>
<keyword evidence="6" id="KW-1185">Reference proteome</keyword>
<protein>
    <recommendedName>
        <fullName evidence="4">Major facilitator superfamily (MFS) profile domain-containing protein</fullName>
    </recommendedName>
</protein>
<evidence type="ECO:0000313" key="5">
    <source>
        <dbReference type="EMBL" id="KAK2174644.1"/>
    </source>
</evidence>
<dbReference type="PANTHER" id="PTHR11360:SF284">
    <property type="entry name" value="EG:103B4.3 PROTEIN-RELATED"/>
    <property type="match status" value="1"/>
</dbReference>
<gene>
    <name evidence="5" type="ORF">NP493_784g01005</name>
</gene>